<dbReference type="Pfam" id="PF04773">
    <property type="entry name" value="FecR"/>
    <property type="match status" value="1"/>
</dbReference>
<dbReference type="Gene3D" id="2.60.120.1440">
    <property type="match status" value="1"/>
</dbReference>
<dbReference type="InterPro" id="IPR012373">
    <property type="entry name" value="Ferrdict_sens_TM"/>
</dbReference>
<comment type="caution">
    <text evidence="4">The sequence shown here is derived from an EMBL/GenBank/DDBJ whole genome shotgun (WGS) entry which is preliminary data.</text>
</comment>
<evidence type="ECO:0000313" key="5">
    <source>
        <dbReference type="Proteomes" id="UP000261174"/>
    </source>
</evidence>
<dbReference type="InterPro" id="IPR006860">
    <property type="entry name" value="FecR"/>
</dbReference>
<keyword evidence="1" id="KW-1133">Transmembrane helix</keyword>
<feature type="domain" description="FecR protein" evidence="2">
    <location>
        <begin position="131"/>
        <end position="222"/>
    </location>
</feature>
<dbReference type="PANTHER" id="PTHR30273:SF2">
    <property type="entry name" value="PROTEIN FECR"/>
    <property type="match status" value="1"/>
</dbReference>
<evidence type="ECO:0000313" key="4">
    <source>
        <dbReference type="EMBL" id="RFM32159.1"/>
    </source>
</evidence>
<proteinExistence type="predicted"/>
<feature type="domain" description="Protein FecR C-terminal" evidence="3">
    <location>
        <begin position="277"/>
        <end position="343"/>
    </location>
</feature>
<dbReference type="InterPro" id="IPR032508">
    <property type="entry name" value="FecR_C"/>
</dbReference>
<dbReference type="Pfam" id="PF16344">
    <property type="entry name" value="FecR_C"/>
    <property type="match status" value="1"/>
</dbReference>
<gene>
    <name evidence="4" type="ORF">DXN04_25585</name>
</gene>
<protein>
    <submittedName>
        <fullName evidence="4">FecR family protein</fullName>
    </submittedName>
</protein>
<dbReference type="AlphaFoldDB" id="A0A3E1NW74"/>
<organism evidence="4 5">
    <name type="scientific">Chitinophaga silvisoli</name>
    <dbReference type="NCBI Taxonomy" id="2291814"/>
    <lineage>
        <taxon>Bacteria</taxon>
        <taxon>Pseudomonadati</taxon>
        <taxon>Bacteroidota</taxon>
        <taxon>Chitinophagia</taxon>
        <taxon>Chitinophagales</taxon>
        <taxon>Chitinophagaceae</taxon>
        <taxon>Chitinophaga</taxon>
    </lineage>
</organism>
<evidence type="ECO:0000259" key="3">
    <source>
        <dbReference type="Pfam" id="PF16344"/>
    </source>
</evidence>
<accession>A0A3E1NW74</accession>
<reference evidence="4 5" key="1">
    <citation type="submission" date="2018-08" db="EMBL/GenBank/DDBJ databases">
        <title>Chitinophaga sp. K20C18050901, a novel bacterium isolated from forest soil.</title>
        <authorList>
            <person name="Wang C."/>
        </authorList>
    </citation>
    <scope>NUCLEOTIDE SEQUENCE [LARGE SCALE GENOMIC DNA]</scope>
    <source>
        <strain evidence="4 5">K20C18050901</strain>
    </source>
</reference>
<dbReference type="Proteomes" id="UP000261174">
    <property type="component" value="Unassembled WGS sequence"/>
</dbReference>
<dbReference type="EMBL" id="QTJV01000010">
    <property type="protein sequence ID" value="RFM32159.1"/>
    <property type="molecule type" value="Genomic_DNA"/>
</dbReference>
<keyword evidence="1" id="KW-0472">Membrane</keyword>
<evidence type="ECO:0000259" key="2">
    <source>
        <dbReference type="Pfam" id="PF04773"/>
    </source>
</evidence>
<name>A0A3E1NW74_9BACT</name>
<sequence length="345" mass="38902">MSCKQLLMDRDHFIALYTKKLTGDLSAAEQAELRQVMADNEELRLLAIELDNFQPATAATPHVKHRLNEVWAEIRLQEQEAAAPAVKPLKRIGYLWQKIAAGLLLMLTVGAGLFYKFRQTDKPVTYTTLSASGEKIFQVLPDGTKVWLNRSSQIRYSENFGTKEREIFLNGEAFFDVAANAAVPMLIHARNIDVQVLGTAFNIDAYESNKHIEVTLVNGRVEVVSHEQQERKILLNKSKKLIIPVEPATVTLAQTDWKVTALKDLRTSDIKWASDTLVFRKQPMIDLSAQLELKYGVRIVIHNPHLKTVRFSGTLADASLQDALEALKLSNPFTYTIENNIVNIH</sequence>
<dbReference type="GO" id="GO:0016989">
    <property type="term" value="F:sigma factor antagonist activity"/>
    <property type="evidence" value="ECO:0007669"/>
    <property type="project" value="TreeGrafter"/>
</dbReference>
<keyword evidence="1" id="KW-0812">Transmembrane</keyword>
<evidence type="ECO:0000256" key="1">
    <source>
        <dbReference type="SAM" id="Phobius"/>
    </source>
</evidence>
<dbReference type="PIRSF" id="PIRSF018266">
    <property type="entry name" value="FecR"/>
    <property type="match status" value="1"/>
</dbReference>
<dbReference type="PANTHER" id="PTHR30273">
    <property type="entry name" value="PERIPLASMIC SIGNAL SENSOR AND SIGMA FACTOR ACTIVATOR FECR-RELATED"/>
    <property type="match status" value="1"/>
</dbReference>
<keyword evidence="5" id="KW-1185">Reference proteome</keyword>
<feature type="transmembrane region" description="Helical" evidence="1">
    <location>
        <begin position="95"/>
        <end position="115"/>
    </location>
</feature>
<dbReference type="Gene3D" id="3.55.50.30">
    <property type="match status" value="1"/>
</dbReference>